<comment type="caution">
    <text evidence="1">The sequence shown here is derived from an EMBL/GenBank/DDBJ whole genome shotgun (WGS) entry which is preliminary data.</text>
</comment>
<dbReference type="EMBL" id="REGN01003194">
    <property type="protein sequence ID" value="RNA23937.1"/>
    <property type="molecule type" value="Genomic_DNA"/>
</dbReference>
<keyword evidence="2" id="KW-1185">Reference proteome</keyword>
<dbReference type="AlphaFoldDB" id="A0A3M7RKL4"/>
<reference evidence="1 2" key="1">
    <citation type="journal article" date="2018" name="Sci. Rep.">
        <title>Genomic signatures of local adaptation to the degree of environmental predictability in rotifers.</title>
        <authorList>
            <person name="Franch-Gras L."/>
            <person name="Hahn C."/>
            <person name="Garcia-Roger E.M."/>
            <person name="Carmona M.J."/>
            <person name="Serra M."/>
            <person name="Gomez A."/>
        </authorList>
    </citation>
    <scope>NUCLEOTIDE SEQUENCE [LARGE SCALE GENOMIC DNA]</scope>
    <source>
        <strain evidence="1">HYR1</strain>
    </source>
</reference>
<evidence type="ECO:0000313" key="2">
    <source>
        <dbReference type="Proteomes" id="UP000276133"/>
    </source>
</evidence>
<organism evidence="1 2">
    <name type="scientific">Brachionus plicatilis</name>
    <name type="common">Marine rotifer</name>
    <name type="synonym">Brachionus muelleri</name>
    <dbReference type="NCBI Taxonomy" id="10195"/>
    <lineage>
        <taxon>Eukaryota</taxon>
        <taxon>Metazoa</taxon>
        <taxon>Spiralia</taxon>
        <taxon>Gnathifera</taxon>
        <taxon>Rotifera</taxon>
        <taxon>Eurotatoria</taxon>
        <taxon>Monogononta</taxon>
        <taxon>Pseudotrocha</taxon>
        <taxon>Ploima</taxon>
        <taxon>Brachionidae</taxon>
        <taxon>Brachionus</taxon>
    </lineage>
</organism>
<accession>A0A3M7RKL4</accession>
<sequence>MRSKSISGDSVERLLNYLLMFHFPQGCENRFPSRSELLPCEQVPERANFRNIPWTLVMNRNSLWTFTYRCYQDVRRINE</sequence>
<protein>
    <submittedName>
        <fullName evidence="1">Uncharacterized protein</fullName>
    </submittedName>
</protein>
<evidence type="ECO:0000313" key="1">
    <source>
        <dbReference type="EMBL" id="RNA23937.1"/>
    </source>
</evidence>
<proteinExistence type="predicted"/>
<dbReference type="Proteomes" id="UP000276133">
    <property type="component" value="Unassembled WGS sequence"/>
</dbReference>
<gene>
    <name evidence="1" type="ORF">BpHYR1_042883</name>
</gene>
<name>A0A3M7RKL4_BRAPC</name>